<keyword evidence="5" id="KW-1185">Reference proteome</keyword>
<feature type="chain" id="PRO_5034960548" description="Endonuclease domain-containing 1 protein-like" evidence="1">
    <location>
        <begin position="16"/>
        <end position="286"/>
    </location>
</feature>
<protein>
    <recommendedName>
        <fullName evidence="6">Endonuclease domain-containing 1 protein-like</fullName>
    </recommendedName>
</protein>
<dbReference type="PANTHER" id="PTHR21472:SF15">
    <property type="entry name" value="ENDONUCLEASE DOMAIN-CONTAINING 1 PROTEIN-RELATED"/>
    <property type="match status" value="1"/>
</dbReference>
<evidence type="ECO:0000313" key="5">
    <source>
        <dbReference type="Proteomes" id="UP000694427"/>
    </source>
</evidence>
<feature type="domain" description="DNA/RNA non-specific endonuclease/pyrophosphatase/phosphodiesterase" evidence="3">
    <location>
        <begin position="66"/>
        <end position="270"/>
    </location>
</feature>
<dbReference type="Pfam" id="PF01223">
    <property type="entry name" value="Endonuclease_NS"/>
    <property type="match status" value="1"/>
</dbReference>
<dbReference type="Proteomes" id="UP000694427">
    <property type="component" value="Unplaced"/>
</dbReference>
<keyword evidence="1" id="KW-0732">Signal</keyword>
<evidence type="ECO:0000259" key="3">
    <source>
        <dbReference type="SMART" id="SM00892"/>
    </source>
</evidence>
<name>A0A8C1QYL6_CYPCA</name>
<organism evidence="4 5">
    <name type="scientific">Cyprinus carpio</name>
    <name type="common">Common carp</name>
    <dbReference type="NCBI Taxonomy" id="7962"/>
    <lineage>
        <taxon>Eukaryota</taxon>
        <taxon>Metazoa</taxon>
        <taxon>Chordata</taxon>
        <taxon>Craniata</taxon>
        <taxon>Vertebrata</taxon>
        <taxon>Euteleostomi</taxon>
        <taxon>Actinopterygii</taxon>
        <taxon>Neopterygii</taxon>
        <taxon>Teleostei</taxon>
        <taxon>Ostariophysi</taxon>
        <taxon>Cypriniformes</taxon>
        <taxon>Cyprinidae</taxon>
        <taxon>Cyprininae</taxon>
        <taxon>Cyprinus</taxon>
    </lineage>
</organism>
<evidence type="ECO:0008006" key="6">
    <source>
        <dbReference type="Google" id="ProtNLM"/>
    </source>
</evidence>
<feature type="domain" description="ENPP1-3/EXOG-like endonuclease/phosphodiesterase" evidence="2">
    <location>
        <begin position="67"/>
        <end position="271"/>
    </location>
</feature>
<dbReference type="AlphaFoldDB" id="A0A8C1QYL6"/>
<evidence type="ECO:0000259" key="2">
    <source>
        <dbReference type="SMART" id="SM00477"/>
    </source>
</evidence>
<dbReference type="GO" id="GO:0046872">
    <property type="term" value="F:metal ion binding"/>
    <property type="evidence" value="ECO:0007669"/>
    <property type="project" value="InterPro"/>
</dbReference>
<dbReference type="InterPro" id="IPR001604">
    <property type="entry name" value="Endo_G_ENPP1-like_dom"/>
</dbReference>
<evidence type="ECO:0000313" key="4">
    <source>
        <dbReference type="Ensembl" id="ENSCCRP00010074582.1"/>
    </source>
</evidence>
<dbReference type="SUPFAM" id="SSF54060">
    <property type="entry name" value="His-Me finger endonucleases"/>
    <property type="match status" value="1"/>
</dbReference>
<dbReference type="InterPro" id="IPR039015">
    <property type="entry name" value="ENDOD1"/>
</dbReference>
<sequence>MKMCLLVISVLLVLGFPFIMTAVVDSFTACNSFFFKEQPPEIEGVLENSTSQDNNRYKLICQKYESDYRFATLYDRRAKIPLFSAYKYTGLYEGRPHIPWMIEPQLEPLDGTMSKPGVYQALQGDYWNQKKLECGHLFPRSHAPDETTAESTFTLTNTVPQKITFNNGSWRLMEQEVRKYLNSNCHDQNNIDNILAYVLTGAVPSKEQLLNKRVNIPSHMWTVFCCYNGNSKEWVSQAHWAPNKDEKNPNPIAAKTLRELEEFLWDKYGQTSLFSESCFNFERRSD</sequence>
<reference evidence="4" key="1">
    <citation type="submission" date="2025-08" db="UniProtKB">
        <authorList>
            <consortium name="Ensembl"/>
        </authorList>
    </citation>
    <scope>IDENTIFICATION</scope>
</reference>
<dbReference type="InterPro" id="IPR020821">
    <property type="entry name" value="ENPP1-3/EXOG-like_nuc-like"/>
</dbReference>
<dbReference type="InterPro" id="IPR044929">
    <property type="entry name" value="DNA/RNA_non-sp_Endonuclease_sf"/>
</dbReference>
<reference evidence="4" key="2">
    <citation type="submission" date="2025-09" db="UniProtKB">
        <authorList>
            <consortium name="Ensembl"/>
        </authorList>
    </citation>
    <scope>IDENTIFICATION</scope>
</reference>
<feature type="signal peptide" evidence="1">
    <location>
        <begin position="1"/>
        <end position="15"/>
    </location>
</feature>
<dbReference type="PANTHER" id="PTHR21472">
    <property type="entry name" value="ENDONUCLEASE DOMAIN-CONTAINING 1 PROTEIN ENDOD1"/>
    <property type="match status" value="1"/>
</dbReference>
<dbReference type="SMART" id="SM00892">
    <property type="entry name" value="Endonuclease_NS"/>
    <property type="match status" value="1"/>
</dbReference>
<dbReference type="Ensembl" id="ENSCCRT00010082679.1">
    <property type="protein sequence ID" value="ENSCCRP00010074582.1"/>
    <property type="gene ID" value="ENSCCRG00010032534.1"/>
</dbReference>
<dbReference type="GO" id="GO:0016787">
    <property type="term" value="F:hydrolase activity"/>
    <property type="evidence" value="ECO:0007669"/>
    <property type="project" value="InterPro"/>
</dbReference>
<proteinExistence type="predicted"/>
<evidence type="ECO:0000256" key="1">
    <source>
        <dbReference type="SAM" id="SignalP"/>
    </source>
</evidence>
<dbReference type="SMART" id="SM00477">
    <property type="entry name" value="NUC"/>
    <property type="match status" value="1"/>
</dbReference>
<accession>A0A8C1QYL6</accession>
<dbReference type="Gene3D" id="3.40.570.10">
    <property type="entry name" value="Extracellular Endonuclease, subunit A"/>
    <property type="match status" value="1"/>
</dbReference>
<dbReference type="GO" id="GO:0003676">
    <property type="term" value="F:nucleic acid binding"/>
    <property type="evidence" value="ECO:0007669"/>
    <property type="project" value="InterPro"/>
</dbReference>
<dbReference type="InterPro" id="IPR044925">
    <property type="entry name" value="His-Me_finger_sf"/>
</dbReference>